<dbReference type="EC" id="2.7.11.1" evidence="1"/>
<proteinExistence type="predicted"/>
<evidence type="ECO:0000256" key="6">
    <source>
        <dbReference type="ARBA" id="ARBA00022840"/>
    </source>
</evidence>
<dbReference type="GO" id="GO:0004674">
    <property type="term" value="F:protein serine/threonine kinase activity"/>
    <property type="evidence" value="ECO:0007669"/>
    <property type="project" value="UniProtKB-KW"/>
</dbReference>
<dbReference type="CDD" id="cd14341">
    <property type="entry name" value="UBA_MELK"/>
    <property type="match status" value="1"/>
</dbReference>
<comment type="catalytic activity">
    <reaction evidence="7">
        <text>L-threonyl-[protein] + ATP = O-phospho-L-threonyl-[protein] + ADP + H(+)</text>
        <dbReference type="Rhea" id="RHEA:46608"/>
        <dbReference type="Rhea" id="RHEA-COMP:11060"/>
        <dbReference type="Rhea" id="RHEA-COMP:11605"/>
        <dbReference type="ChEBI" id="CHEBI:15378"/>
        <dbReference type="ChEBI" id="CHEBI:30013"/>
        <dbReference type="ChEBI" id="CHEBI:30616"/>
        <dbReference type="ChEBI" id="CHEBI:61977"/>
        <dbReference type="ChEBI" id="CHEBI:456216"/>
        <dbReference type="EC" id="2.7.11.1"/>
    </reaction>
</comment>
<dbReference type="Gene3D" id="1.10.510.10">
    <property type="entry name" value="Transferase(Phosphotransferase) domain 1"/>
    <property type="match status" value="1"/>
</dbReference>
<dbReference type="GO" id="GO:0035556">
    <property type="term" value="P:intracellular signal transduction"/>
    <property type="evidence" value="ECO:0007669"/>
    <property type="project" value="TreeGrafter"/>
</dbReference>
<keyword evidence="3" id="KW-0808">Transferase</keyword>
<keyword evidence="2" id="KW-0723">Serine/threonine-protein kinase</keyword>
<dbReference type="GeneID" id="103507105"/>
<dbReference type="STRING" id="121845.A0A3Q0INN2"/>
<dbReference type="FunFam" id="1.10.510.10:FF:000271">
    <property type="entry name" value="Non-specific serine/threonine protein kinase"/>
    <property type="match status" value="1"/>
</dbReference>
<dbReference type="InterPro" id="IPR008271">
    <property type="entry name" value="Ser/Thr_kinase_AS"/>
</dbReference>
<dbReference type="RefSeq" id="XP_026677847.1">
    <property type="nucleotide sequence ID" value="XM_026822046.1"/>
</dbReference>
<feature type="binding site" evidence="9">
    <location>
        <position position="39"/>
    </location>
    <ligand>
        <name>ATP</name>
        <dbReference type="ChEBI" id="CHEBI:30616"/>
    </ligand>
</feature>
<dbReference type="InterPro" id="IPR011009">
    <property type="entry name" value="Kinase-like_dom_sf"/>
</dbReference>
<dbReference type="PANTHER" id="PTHR24346">
    <property type="entry name" value="MAP/MICROTUBULE AFFINITY-REGULATING KINASE"/>
    <property type="match status" value="1"/>
</dbReference>
<dbReference type="PROSITE" id="PS50011">
    <property type="entry name" value="PROTEIN_KINASE_DOM"/>
    <property type="match status" value="1"/>
</dbReference>
<evidence type="ECO:0000256" key="8">
    <source>
        <dbReference type="ARBA" id="ARBA00048679"/>
    </source>
</evidence>
<accession>A0A3Q0INN2</accession>
<evidence type="ECO:0000256" key="9">
    <source>
        <dbReference type="PROSITE-ProRule" id="PRU10141"/>
    </source>
</evidence>
<evidence type="ECO:0000256" key="5">
    <source>
        <dbReference type="ARBA" id="ARBA00022777"/>
    </source>
</evidence>
<evidence type="ECO:0000256" key="10">
    <source>
        <dbReference type="SAM" id="MobiDB-lite"/>
    </source>
</evidence>
<reference evidence="13" key="1">
    <citation type="submission" date="2025-08" db="UniProtKB">
        <authorList>
            <consortium name="RefSeq"/>
        </authorList>
    </citation>
    <scope>IDENTIFICATION</scope>
</reference>
<keyword evidence="12" id="KW-1185">Reference proteome</keyword>
<feature type="domain" description="Protein kinase" evidence="11">
    <location>
        <begin position="10"/>
        <end position="262"/>
    </location>
</feature>
<dbReference type="FunFam" id="3.30.200.20:FF:000003">
    <property type="entry name" value="Non-specific serine/threonine protein kinase"/>
    <property type="match status" value="1"/>
</dbReference>
<evidence type="ECO:0000313" key="12">
    <source>
        <dbReference type="Proteomes" id="UP000079169"/>
    </source>
</evidence>
<dbReference type="GO" id="GO:0005737">
    <property type="term" value="C:cytoplasm"/>
    <property type="evidence" value="ECO:0007669"/>
    <property type="project" value="TreeGrafter"/>
</dbReference>
<protein>
    <recommendedName>
        <fullName evidence="1">non-specific serine/threonine protein kinase</fullName>
        <ecNumber evidence="1">2.7.11.1</ecNumber>
    </recommendedName>
</protein>
<evidence type="ECO:0000313" key="13">
    <source>
        <dbReference type="RefSeq" id="XP_026677847.1"/>
    </source>
</evidence>
<dbReference type="InterPro" id="IPR017441">
    <property type="entry name" value="Protein_kinase_ATP_BS"/>
</dbReference>
<dbReference type="Pfam" id="PF00069">
    <property type="entry name" value="Pkinase"/>
    <property type="match status" value="1"/>
</dbReference>
<organism evidence="12 13">
    <name type="scientific">Diaphorina citri</name>
    <name type="common">Asian citrus psyllid</name>
    <dbReference type="NCBI Taxonomy" id="121845"/>
    <lineage>
        <taxon>Eukaryota</taxon>
        <taxon>Metazoa</taxon>
        <taxon>Ecdysozoa</taxon>
        <taxon>Arthropoda</taxon>
        <taxon>Hexapoda</taxon>
        <taxon>Insecta</taxon>
        <taxon>Pterygota</taxon>
        <taxon>Neoptera</taxon>
        <taxon>Paraneoptera</taxon>
        <taxon>Hemiptera</taxon>
        <taxon>Sternorrhyncha</taxon>
        <taxon>Psylloidea</taxon>
        <taxon>Psyllidae</taxon>
        <taxon>Diaphorininae</taxon>
        <taxon>Diaphorina</taxon>
    </lineage>
</organism>
<evidence type="ECO:0000256" key="1">
    <source>
        <dbReference type="ARBA" id="ARBA00012513"/>
    </source>
</evidence>
<sequence>MKYIDLRNQYILERTVGSGGFAKVKLATHVLTGEKVAIKIMKKATLGEDLPRVKLEINALKHISHQHICKLFQVIETSSHIFMVIEYCPGGELLDHIVERQRLGEKESRAFFRQILSAVAYLHHLGYAHRDLKPENVLLDRNQNLKLIDFGLCAKPEGGLESQLQTSCGSPNYAAPEVIKGKQYYGSETDVWSMGVMLYALLCGFLPFDSDSIDQLYDKILNGKYTEPPWMSPNSRQIVRSMLQVEPGKRIKIQDLLGHNWVKMGPEDNPVSFRPDHELREKDDDVIKVMADHKQLSPDDMWSQLNEWTYNYDTCTYLLLLSRKKQGLPLRLNTEFTRKYRSRQQDGLISPPCIKSPEKENGNNQQRTSQEILHRKRIRSPTRATSPIPCKKEKLPPLPPRSGVEDKTPQTPVHHSQAPYFNTPLMKDLPPTPKTPKRGALGAHFDGGSGDGGGFMASSPGCKKLLNSIEKRFVKMRNVLTPRRKYNVDGTASPVRPTVLTNKEVSNVSSTSYSDADEVLNELKLALLSKGITCKVKGRDKDETSRFLLESETRKYASYASFYETT</sequence>
<dbReference type="AlphaFoldDB" id="A0A3Q0INN2"/>
<evidence type="ECO:0000256" key="3">
    <source>
        <dbReference type="ARBA" id="ARBA00022679"/>
    </source>
</evidence>
<dbReference type="PROSITE" id="PS00108">
    <property type="entry name" value="PROTEIN_KINASE_ST"/>
    <property type="match status" value="1"/>
</dbReference>
<feature type="region of interest" description="Disordered" evidence="10">
    <location>
        <begin position="340"/>
        <end position="428"/>
    </location>
</feature>
<evidence type="ECO:0000256" key="7">
    <source>
        <dbReference type="ARBA" id="ARBA00047899"/>
    </source>
</evidence>
<keyword evidence="5 13" id="KW-0418">Kinase</keyword>
<dbReference type="PANTHER" id="PTHR24346:SF30">
    <property type="entry name" value="MATERNAL EMBRYONIC LEUCINE ZIPPER KINASE"/>
    <property type="match status" value="1"/>
</dbReference>
<dbReference type="GO" id="GO:0005524">
    <property type="term" value="F:ATP binding"/>
    <property type="evidence" value="ECO:0007669"/>
    <property type="project" value="UniProtKB-UniRule"/>
</dbReference>
<dbReference type="SMART" id="SM00220">
    <property type="entry name" value="S_TKc"/>
    <property type="match status" value="1"/>
</dbReference>
<dbReference type="SUPFAM" id="SSF56112">
    <property type="entry name" value="Protein kinase-like (PK-like)"/>
    <property type="match status" value="1"/>
</dbReference>
<gene>
    <name evidence="13" type="primary">LOC103507105</name>
</gene>
<keyword evidence="6 9" id="KW-0067">ATP-binding</keyword>
<dbReference type="PaxDb" id="121845-A0A3Q0INN2"/>
<evidence type="ECO:0000256" key="4">
    <source>
        <dbReference type="ARBA" id="ARBA00022741"/>
    </source>
</evidence>
<comment type="catalytic activity">
    <reaction evidence="8">
        <text>L-seryl-[protein] + ATP = O-phospho-L-seryl-[protein] + ADP + H(+)</text>
        <dbReference type="Rhea" id="RHEA:17989"/>
        <dbReference type="Rhea" id="RHEA-COMP:9863"/>
        <dbReference type="Rhea" id="RHEA-COMP:11604"/>
        <dbReference type="ChEBI" id="CHEBI:15378"/>
        <dbReference type="ChEBI" id="CHEBI:29999"/>
        <dbReference type="ChEBI" id="CHEBI:30616"/>
        <dbReference type="ChEBI" id="CHEBI:83421"/>
        <dbReference type="ChEBI" id="CHEBI:456216"/>
        <dbReference type="EC" id="2.7.11.1"/>
    </reaction>
</comment>
<feature type="compositionally biased region" description="Polar residues" evidence="10">
    <location>
        <begin position="362"/>
        <end position="371"/>
    </location>
</feature>
<evidence type="ECO:0000256" key="2">
    <source>
        <dbReference type="ARBA" id="ARBA00022527"/>
    </source>
</evidence>
<keyword evidence="4 9" id="KW-0547">Nucleotide-binding</keyword>
<dbReference type="PROSITE" id="PS00107">
    <property type="entry name" value="PROTEIN_KINASE_ATP"/>
    <property type="match status" value="1"/>
</dbReference>
<dbReference type="Proteomes" id="UP000079169">
    <property type="component" value="Unplaced"/>
</dbReference>
<dbReference type="KEGG" id="dci:103507105"/>
<evidence type="ECO:0000259" key="11">
    <source>
        <dbReference type="PROSITE" id="PS50011"/>
    </source>
</evidence>
<name>A0A3Q0INN2_DIACI</name>
<dbReference type="InterPro" id="IPR000719">
    <property type="entry name" value="Prot_kinase_dom"/>
</dbReference>